<feature type="signal peptide" evidence="14">
    <location>
        <begin position="1"/>
        <end position="21"/>
    </location>
</feature>
<evidence type="ECO:0000256" key="14">
    <source>
        <dbReference type="SAM" id="SignalP"/>
    </source>
</evidence>
<dbReference type="Proteomes" id="UP001054889">
    <property type="component" value="Unassembled WGS sequence"/>
</dbReference>
<feature type="domain" description="Leucine-rich repeat-containing N-terminal plant-type" evidence="15">
    <location>
        <begin position="37"/>
        <end position="76"/>
    </location>
</feature>
<evidence type="ECO:0000256" key="12">
    <source>
        <dbReference type="ARBA" id="ARBA00023170"/>
    </source>
</evidence>
<dbReference type="Pfam" id="PF13855">
    <property type="entry name" value="LRR_8"/>
    <property type="match status" value="1"/>
</dbReference>
<dbReference type="GO" id="GO:0005886">
    <property type="term" value="C:plasma membrane"/>
    <property type="evidence" value="ECO:0007669"/>
    <property type="project" value="UniProtKB-SubCell"/>
</dbReference>
<dbReference type="Gene3D" id="3.80.10.10">
    <property type="entry name" value="Ribonuclease Inhibitor"/>
    <property type="match status" value="2"/>
</dbReference>
<dbReference type="GO" id="GO:0005524">
    <property type="term" value="F:ATP binding"/>
    <property type="evidence" value="ECO:0007669"/>
    <property type="project" value="UniProtKB-KW"/>
</dbReference>
<evidence type="ECO:0000256" key="13">
    <source>
        <dbReference type="ARBA" id="ARBA00023180"/>
    </source>
</evidence>
<evidence type="ECO:0000256" key="11">
    <source>
        <dbReference type="ARBA" id="ARBA00023136"/>
    </source>
</evidence>
<evidence type="ECO:0000256" key="8">
    <source>
        <dbReference type="ARBA" id="ARBA00022741"/>
    </source>
</evidence>
<dbReference type="InterPro" id="IPR013210">
    <property type="entry name" value="LRR_N_plant-typ"/>
</dbReference>
<sequence length="246" mass="26554">MGVFALIFLVISLSVLLPGLASSFSSSSPAKVVNGSHTDLAALLAFQGQLSDPHRILASNWTTSVSFCHWVGVSCNRHQQRVMALYLPDMPLQGELSPHLGNLSFLTRINLTRTGLTGSIPDDLSRLHRLRYLCLFGNRLTGAIPSALGNLSRLQVLDLGVNILSEQIPPGLLQNLGSLKKVSLGNNYLSGHIPSNLFNNTPYLSLINLGNNSLSGLIPHGVGSLPLLEYLYLSYNQLFGKVPTSL</sequence>
<evidence type="ECO:0000259" key="15">
    <source>
        <dbReference type="Pfam" id="PF08263"/>
    </source>
</evidence>
<name>A0AAV5EUG7_ELECO</name>
<dbReference type="FunFam" id="3.80.10.10:FF:000101">
    <property type="entry name" value="LRR receptor-like serine/threonine-protein kinase ERECTA"/>
    <property type="match status" value="1"/>
</dbReference>
<keyword evidence="5" id="KW-0812">Transmembrane</keyword>
<feature type="chain" id="PRO_5043966356" description="Leucine-rich repeat-containing N-terminal plant-type domain-containing protein" evidence="14">
    <location>
        <begin position="22"/>
        <end position="246"/>
    </location>
</feature>
<evidence type="ECO:0000256" key="7">
    <source>
        <dbReference type="ARBA" id="ARBA00022737"/>
    </source>
</evidence>
<evidence type="ECO:0000256" key="10">
    <source>
        <dbReference type="ARBA" id="ARBA00022989"/>
    </source>
</evidence>
<dbReference type="AlphaFoldDB" id="A0AAV5EUG7"/>
<dbReference type="EMBL" id="BQKI01000078">
    <property type="protein sequence ID" value="GJN25855.1"/>
    <property type="molecule type" value="Genomic_DNA"/>
</dbReference>
<gene>
    <name evidence="16" type="primary">gb13740</name>
    <name evidence="16" type="ORF">PR202_gb13740</name>
</gene>
<evidence type="ECO:0000256" key="3">
    <source>
        <dbReference type="ARBA" id="ARBA00022475"/>
    </source>
</evidence>
<keyword evidence="13" id="KW-0325">Glycoprotein</keyword>
<keyword evidence="3" id="KW-1003">Cell membrane</keyword>
<protein>
    <recommendedName>
        <fullName evidence="15">Leucine-rich repeat-containing N-terminal plant-type domain-containing protein</fullName>
    </recommendedName>
</protein>
<dbReference type="Pfam" id="PF08263">
    <property type="entry name" value="LRRNT_2"/>
    <property type="match status" value="1"/>
</dbReference>
<keyword evidence="12" id="KW-0675">Receptor</keyword>
<dbReference type="Pfam" id="PF00560">
    <property type="entry name" value="LRR_1"/>
    <property type="match status" value="2"/>
</dbReference>
<keyword evidence="6 14" id="KW-0732">Signal</keyword>
<keyword evidence="11" id="KW-0472">Membrane</keyword>
<accession>A0AAV5EUG7</accession>
<comment type="caution">
    <text evidence="16">The sequence shown here is derived from an EMBL/GenBank/DDBJ whole genome shotgun (WGS) entry which is preliminary data.</text>
</comment>
<keyword evidence="7" id="KW-0677">Repeat</keyword>
<dbReference type="PANTHER" id="PTHR48063">
    <property type="entry name" value="LRR RECEPTOR-LIKE KINASE"/>
    <property type="match status" value="1"/>
</dbReference>
<proteinExistence type="inferred from homology"/>
<keyword evidence="10" id="KW-1133">Transmembrane helix</keyword>
<evidence type="ECO:0000256" key="4">
    <source>
        <dbReference type="ARBA" id="ARBA00022614"/>
    </source>
</evidence>
<dbReference type="SUPFAM" id="SSF52058">
    <property type="entry name" value="L domain-like"/>
    <property type="match status" value="1"/>
</dbReference>
<organism evidence="16 17">
    <name type="scientific">Eleusine coracana subsp. coracana</name>
    <dbReference type="NCBI Taxonomy" id="191504"/>
    <lineage>
        <taxon>Eukaryota</taxon>
        <taxon>Viridiplantae</taxon>
        <taxon>Streptophyta</taxon>
        <taxon>Embryophyta</taxon>
        <taxon>Tracheophyta</taxon>
        <taxon>Spermatophyta</taxon>
        <taxon>Magnoliopsida</taxon>
        <taxon>Liliopsida</taxon>
        <taxon>Poales</taxon>
        <taxon>Poaceae</taxon>
        <taxon>PACMAD clade</taxon>
        <taxon>Chloridoideae</taxon>
        <taxon>Cynodonteae</taxon>
        <taxon>Eleusininae</taxon>
        <taxon>Eleusine</taxon>
    </lineage>
</organism>
<evidence type="ECO:0000313" key="17">
    <source>
        <dbReference type="Proteomes" id="UP001054889"/>
    </source>
</evidence>
<evidence type="ECO:0000256" key="1">
    <source>
        <dbReference type="ARBA" id="ARBA00004251"/>
    </source>
</evidence>
<dbReference type="InterPro" id="IPR032675">
    <property type="entry name" value="LRR_dom_sf"/>
</dbReference>
<reference evidence="16" key="1">
    <citation type="journal article" date="2018" name="DNA Res.">
        <title>Multiple hybrid de novo genome assembly of finger millet, an orphan allotetraploid crop.</title>
        <authorList>
            <person name="Hatakeyama M."/>
            <person name="Aluri S."/>
            <person name="Balachadran M.T."/>
            <person name="Sivarajan S.R."/>
            <person name="Patrignani A."/>
            <person name="Gruter S."/>
            <person name="Poveda L."/>
            <person name="Shimizu-Inatsugi R."/>
            <person name="Baeten J."/>
            <person name="Francoijs K.J."/>
            <person name="Nataraja K.N."/>
            <person name="Reddy Y.A.N."/>
            <person name="Phadnis S."/>
            <person name="Ravikumar R.L."/>
            <person name="Schlapbach R."/>
            <person name="Sreeman S.M."/>
            <person name="Shimizu K.K."/>
        </authorList>
    </citation>
    <scope>NUCLEOTIDE SEQUENCE</scope>
</reference>
<comment type="similarity">
    <text evidence="2">Belongs to the RLP family.</text>
</comment>
<keyword evidence="9" id="KW-0067">ATP-binding</keyword>
<reference evidence="16" key="2">
    <citation type="submission" date="2021-12" db="EMBL/GenBank/DDBJ databases">
        <title>Resequencing data analysis of finger millet.</title>
        <authorList>
            <person name="Hatakeyama M."/>
            <person name="Aluri S."/>
            <person name="Balachadran M.T."/>
            <person name="Sivarajan S.R."/>
            <person name="Poveda L."/>
            <person name="Shimizu-Inatsugi R."/>
            <person name="Schlapbach R."/>
            <person name="Sreeman S.M."/>
            <person name="Shimizu K.K."/>
        </authorList>
    </citation>
    <scope>NUCLEOTIDE SEQUENCE</scope>
</reference>
<evidence type="ECO:0000256" key="9">
    <source>
        <dbReference type="ARBA" id="ARBA00022840"/>
    </source>
</evidence>
<keyword evidence="17" id="KW-1185">Reference proteome</keyword>
<evidence type="ECO:0000256" key="6">
    <source>
        <dbReference type="ARBA" id="ARBA00022729"/>
    </source>
</evidence>
<dbReference type="InterPro" id="IPR003591">
    <property type="entry name" value="Leu-rich_rpt_typical-subtyp"/>
</dbReference>
<dbReference type="InterPro" id="IPR001611">
    <property type="entry name" value="Leu-rich_rpt"/>
</dbReference>
<dbReference type="SMART" id="SM00369">
    <property type="entry name" value="LRR_TYP"/>
    <property type="match status" value="3"/>
</dbReference>
<keyword evidence="4" id="KW-0433">Leucine-rich repeat</keyword>
<comment type="subcellular location">
    <subcellularLocation>
        <location evidence="1">Cell membrane</location>
        <topology evidence="1">Single-pass type I membrane protein</topology>
    </subcellularLocation>
</comment>
<evidence type="ECO:0000313" key="16">
    <source>
        <dbReference type="EMBL" id="GJN25855.1"/>
    </source>
</evidence>
<dbReference type="InterPro" id="IPR046956">
    <property type="entry name" value="RLP23-like"/>
</dbReference>
<evidence type="ECO:0000256" key="5">
    <source>
        <dbReference type="ARBA" id="ARBA00022692"/>
    </source>
</evidence>
<keyword evidence="8" id="KW-0547">Nucleotide-binding</keyword>
<evidence type="ECO:0000256" key="2">
    <source>
        <dbReference type="ARBA" id="ARBA00009592"/>
    </source>
</evidence>